<feature type="domain" description="Solute-binding protein family 3/N-terminal" evidence="3">
    <location>
        <begin position="23"/>
        <end position="245"/>
    </location>
</feature>
<dbReference type="PANTHER" id="PTHR35936">
    <property type="entry name" value="MEMBRANE-BOUND LYTIC MUREIN TRANSGLYCOSYLASE F"/>
    <property type="match status" value="1"/>
</dbReference>
<accession>A0ABU9M3U3</accession>
<dbReference type="SUPFAM" id="SSF53850">
    <property type="entry name" value="Periplasmic binding protein-like II"/>
    <property type="match status" value="1"/>
</dbReference>
<evidence type="ECO:0000313" key="5">
    <source>
        <dbReference type="Proteomes" id="UP001467669"/>
    </source>
</evidence>
<name>A0ABU9M3U3_STUCH</name>
<dbReference type="Proteomes" id="UP001467669">
    <property type="component" value="Unassembled WGS sequence"/>
</dbReference>
<dbReference type="RefSeq" id="WP_342404545.1">
    <property type="nucleotide sequence ID" value="NZ_JBCFXD010000001.1"/>
</dbReference>
<keyword evidence="2" id="KW-0732">Signal</keyword>
<dbReference type="Pfam" id="PF00497">
    <property type="entry name" value="SBP_bac_3"/>
    <property type="match status" value="1"/>
</dbReference>
<dbReference type="EMBL" id="JBCFXD010000001">
    <property type="protein sequence ID" value="MEL7557483.1"/>
    <property type="molecule type" value="Genomic_DNA"/>
</dbReference>
<protein>
    <submittedName>
        <fullName evidence="4">Transporter substrate-binding domain-containing protein</fullName>
    </submittedName>
</protein>
<reference evidence="4 5" key="1">
    <citation type="submission" date="2024-04" db="EMBL/GenBank/DDBJ databases">
        <title>Draft Genome Sequence of Isolates Cultured from Underwater Hawaii Seamounts in the North Pacific Ocean.</title>
        <authorList>
            <person name="Sharma I."/>
            <person name="Darden B."/>
            <person name="Creggett J."/>
            <person name="Taylor S."/>
            <person name="Grant M.P."/>
            <person name="Scott J."/>
            <person name="Attles S."/>
            <person name="Walker S."/>
            <person name="Johnson G."/>
            <person name="St. Cloud C."/>
        </authorList>
    </citation>
    <scope>NUCLEOTIDE SEQUENCE [LARGE SCALE GENOMIC DNA]</scope>
    <source>
        <strain evidence="4 5">03GJ23</strain>
    </source>
</reference>
<keyword evidence="5" id="KW-1185">Reference proteome</keyword>
<evidence type="ECO:0000259" key="3">
    <source>
        <dbReference type="SMART" id="SM00062"/>
    </source>
</evidence>
<organism evidence="4 5">
    <name type="scientific">Stutzerimonas chloritidismutans</name>
    <name type="common">Pseudomonas chloritidismutans</name>
    <dbReference type="NCBI Taxonomy" id="203192"/>
    <lineage>
        <taxon>Bacteria</taxon>
        <taxon>Pseudomonadati</taxon>
        <taxon>Pseudomonadota</taxon>
        <taxon>Gammaproteobacteria</taxon>
        <taxon>Pseudomonadales</taxon>
        <taxon>Pseudomonadaceae</taxon>
        <taxon>Stutzerimonas</taxon>
    </lineage>
</organism>
<dbReference type="InterPro" id="IPR001638">
    <property type="entry name" value="Solute-binding_3/MltF_N"/>
</dbReference>
<dbReference type="Gene3D" id="3.40.190.10">
    <property type="entry name" value="Periplasmic binding protein-like II"/>
    <property type="match status" value="2"/>
</dbReference>
<dbReference type="SMART" id="SM00062">
    <property type="entry name" value="PBPb"/>
    <property type="match status" value="1"/>
</dbReference>
<evidence type="ECO:0000256" key="1">
    <source>
        <dbReference type="ARBA" id="ARBA00010333"/>
    </source>
</evidence>
<comment type="similarity">
    <text evidence="1">Belongs to the bacterial solute-binding protein 3 family.</text>
</comment>
<comment type="caution">
    <text evidence="4">The sequence shown here is derived from an EMBL/GenBank/DDBJ whole genome shotgun (WGS) entry which is preliminary data.</text>
</comment>
<dbReference type="PANTHER" id="PTHR35936:SF25">
    <property type="entry name" value="ABC TRANSPORTER SUBSTRATE-BINDING PROTEIN"/>
    <property type="match status" value="1"/>
</dbReference>
<sequence length="250" mass="28356">MTEFRRYLWLVLLLTSTSLSAETLRLAGSVWPPYTDRALPEQGLSVDLIRTALGRAGYRVEYREVPWERALLGLKDGRYDMINDWPAADRVSYSRSSRPFLTNRVRWVQRRDSHIRYDGIDSLIGLRIVLSRGYFYGSGLQTDARLIRGYAADFVQAARMLLAGRADLTLEDERTASFHFNRELAGARDELSFLPGEFNLLELSLVVRNDHPQQAAILAAFNREIAAMVEDGSYAAIFHRHGLPAPLALP</sequence>
<evidence type="ECO:0000256" key="2">
    <source>
        <dbReference type="ARBA" id="ARBA00022729"/>
    </source>
</evidence>
<proteinExistence type="inferred from homology"/>
<evidence type="ECO:0000313" key="4">
    <source>
        <dbReference type="EMBL" id="MEL7557483.1"/>
    </source>
</evidence>
<gene>
    <name evidence="4" type="ORF">AAGW23_01325</name>
</gene>